<sequence length="676" mass="74742">MLIMLLFSGCNALPRYFLRVFSLALLSTVSHSLGDVCQTYCGGLSVQYPFSIVEGCGSPNYKLTCVQNELQLQLSTNSYQIFDVDYDSNTLILKDFSDSASCRYLRSLRSTSTYVLNLNKFILCGGSNIGNITSVIPYLCRSDVSVDFSCALDTFYGCSSDPIHCCANAIPKSSLSNFTCGLYGQASIINLPNMTTGPPLLSGLIHGYKLLELEYENPPHQANCTDCIKSSGSCGYSSSSSFLCLCGSTNSSTKCPDCISGFCSKTPLDDTVLHHRNDASLIIGLSVGGTIVILGLIGLFLLLLKRRRIGNRRDAIGFNPSSEKDKELLQKLNFRETTLFWYKELERATNSFSETRKLGRGAFSTVYKGNLKDGQIVAVKKLNPCNKYGLNQLYSEVTILSKVRHRNLVQLLGFCLDGRELLLVYEFVPNGTLADHLHGDRGKGLNWETRLRIAGETARALAYLHESVCPSIIHRDVKPTNILLDESFHAKVADFGLSKFVPLEETHISTAPQGTPGYLDPDYQKSYHLTDKSDVYSFGVVLMEMISAKKAVDMSRETKEINLATFAIAKILCGSWHDVVDPTLEIQSLQVKEMVTGVAQLALCCLSSKKDNRPPMKEVAEKLEQIMQQGYAGDSYGTEPKEDITESMKEVPENLDQIIQQAYGPFDLHITTEIQL</sequence>
<dbReference type="EMBL" id="CM055106">
    <property type="protein sequence ID" value="KAJ7529001.1"/>
    <property type="molecule type" value="Genomic_DNA"/>
</dbReference>
<keyword evidence="2" id="KW-1185">Reference proteome</keyword>
<evidence type="ECO:0000313" key="2">
    <source>
        <dbReference type="Proteomes" id="UP001162992"/>
    </source>
</evidence>
<accession>A0ACC2BGS8</accession>
<organism evidence="1 2">
    <name type="scientific">Diphasiastrum complanatum</name>
    <name type="common">Issler's clubmoss</name>
    <name type="synonym">Lycopodium complanatum</name>
    <dbReference type="NCBI Taxonomy" id="34168"/>
    <lineage>
        <taxon>Eukaryota</taxon>
        <taxon>Viridiplantae</taxon>
        <taxon>Streptophyta</taxon>
        <taxon>Embryophyta</taxon>
        <taxon>Tracheophyta</taxon>
        <taxon>Lycopodiopsida</taxon>
        <taxon>Lycopodiales</taxon>
        <taxon>Lycopodiaceae</taxon>
        <taxon>Lycopodioideae</taxon>
        <taxon>Diphasiastrum</taxon>
    </lineage>
</organism>
<dbReference type="Proteomes" id="UP001162992">
    <property type="component" value="Chromosome 15"/>
</dbReference>
<comment type="caution">
    <text evidence="1">The sequence shown here is derived from an EMBL/GenBank/DDBJ whole genome shotgun (WGS) entry which is preliminary data.</text>
</comment>
<proteinExistence type="predicted"/>
<name>A0ACC2BGS8_DIPCM</name>
<gene>
    <name evidence="1" type="ORF">O6H91_15G029400</name>
</gene>
<evidence type="ECO:0000313" key="1">
    <source>
        <dbReference type="EMBL" id="KAJ7529001.1"/>
    </source>
</evidence>
<reference evidence="2" key="1">
    <citation type="journal article" date="2024" name="Proc. Natl. Acad. Sci. U.S.A.">
        <title>Extraordinary preservation of gene collinearity over three hundred million years revealed in homosporous lycophytes.</title>
        <authorList>
            <person name="Li C."/>
            <person name="Wickell D."/>
            <person name="Kuo L.Y."/>
            <person name="Chen X."/>
            <person name="Nie B."/>
            <person name="Liao X."/>
            <person name="Peng D."/>
            <person name="Ji J."/>
            <person name="Jenkins J."/>
            <person name="Williams M."/>
            <person name="Shu S."/>
            <person name="Plott C."/>
            <person name="Barry K."/>
            <person name="Rajasekar S."/>
            <person name="Grimwood J."/>
            <person name="Han X."/>
            <person name="Sun S."/>
            <person name="Hou Z."/>
            <person name="He W."/>
            <person name="Dai G."/>
            <person name="Sun C."/>
            <person name="Schmutz J."/>
            <person name="Leebens-Mack J.H."/>
            <person name="Li F.W."/>
            <person name="Wang L."/>
        </authorList>
    </citation>
    <scope>NUCLEOTIDE SEQUENCE [LARGE SCALE GENOMIC DNA]</scope>
    <source>
        <strain evidence="2">cv. PW_Plant_1</strain>
    </source>
</reference>
<protein>
    <submittedName>
        <fullName evidence="1">Uncharacterized protein</fullName>
    </submittedName>
</protein>